<accession>E7RNQ7</accession>
<name>E7RNQ7_9BACT</name>
<proteinExistence type="predicted"/>
<dbReference type="Proteomes" id="UP000005580">
    <property type="component" value="Unassembled WGS sequence"/>
</dbReference>
<gene>
    <name evidence="1" type="ORF">HMPREF0663_10808</name>
</gene>
<organism evidence="1 2">
    <name type="scientific">Hoylesella oralis ATCC 33269</name>
    <dbReference type="NCBI Taxonomy" id="873533"/>
    <lineage>
        <taxon>Bacteria</taxon>
        <taxon>Pseudomonadati</taxon>
        <taxon>Bacteroidota</taxon>
        <taxon>Bacteroidia</taxon>
        <taxon>Bacteroidales</taxon>
        <taxon>Prevotellaceae</taxon>
        <taxon>Hoylesella</taxon>
    </lineage>
</organism>
<dbReference type="AlphaFoldDB" id="E7RNQ7"/>
<dbReference type="HOGENOM" id="CLU_2882175_0_0_10"/>
<dbReference type="EMBL" id="AEPE02000003">
    <property type="protein sequence ID" value="EFZ37350.1"/>
    <property type="molecule type" value="Genomic_DNA"/>
</dbReference>
<evidence type="ECO:0000313" key="2">
    <source>
        <dbReference type="Proteomes" id="UP000005580"/>
    </source>
</evidence>
<keyword evidence="2" id="KW-1185">Reference proteome</keyword>
<sequence>MYSDYMVHIRLQKYDLIPENYTFHNGNVAFLPIFDMPSFMLFLPVPRFQSNYSFIFKRHFIYF</sequence>
<evidence type="ECO:0000313" key="1">
    <source>
        <dbReference type="EMBL" id="EFZ37350.1"/>
    </source>
</evidence>
<reference evidence="1" key="1">
    <citation type="submission" date="2011-01" db="EMBL/GenBank/DDBJ databases">
        <authorList>
            <person name="Muzny D."/>
            <person name="Qin X."/>
            <person name="Buhay C."/>
            <person name="Dugan-Rocha S."/>
            <person name="Ding Y."/>
            <person name="Chen G."/>
            <person name="Hawes A."/>
            <person name="Holder M."/>
            <person name="Jhangiani S."/>
            <person name="Johnson A."/>
            <person name="Khan Z."/>
            <person name="Li Z."/>
            <person name="Liu W."/>
            <person name="Liu X."/>
            <person name="Perez L."/>
            <person name="Shen H."/>
            <person name="Wang Q."/>
            <person name="Watt J."/>
            <person name="Xi L."/>
            <person name="Xin Y."/>
            <person name="Zhou J."/>
            <person name="Deng J."/>
            <person name="Jiang H."/>
            <person name="Liu Y."/>
            <person name="Qu J."/>
            <person name="Song X.-Z."/>
            <person name="Zhang L."/>
            <person name="Villasana D."/>
            <person name="Johnson A."/>
            <person name="Liu J."/>
            <person name="Liyanage D."/>
            <person name="Lorensuhewa L."/>
            <person name="Robinson T."/>
            <person name="Song A."/>
            <person name="Song B.-B."/>
            <person name="Dinh H."/>
            <person name="Thornton R."/>
            <person name="Coyle M."/>
            <person name="Francisco L."/>
            <person name="Jackson L."/>
            <person name="Javaid M."/>
            <person name="Korchina V."/>
            <person name="Kovar C."/>
            <person name="Mata R."/>
            <person name="Mathew T."/>
            <person name="Ngo R."/>
            <person name="Nguyen L."/>
            <person name="Nguyen N."/>
            <person name="Okwuonu G."/>
            <person name="Ongeri F."/>
            <person name="Pham C."/>
            <person name="Simmons D."/>
            <person name="Wilczek-Boney K."/>
            <person name="Hale W."/>
            <person name="Jakkamsetti A."/>
            <person name="Pham P."/>
            <person name="Ruth R."/>
            <person name="San Lucas F."/>
            <person name="Warren J."/>
            <person name="Zhang J."/>
            <person name="Zhao Z."/>
            <person name="Zhou C."/>
            <person name="Zhu D."/>
            <person name="Lee S."/>
            <person name="Bess C."/>
            <person name="Blankenburg K."/>
            <person name="Forbes L."/>
            <person name="Fu Q."/>
            <person name="Gubbala S."/>
            <person name="Hirani K."/>
            <person name="Jayaseelan J.C."/>
            <person name="Lara F."/>
            <person name="Munidasa M."/>
            <person name="Palculict T."/>
            <person name="Patil S."/>
            <person name="Pu L.-L."/>
            <person name="Saada N."/>
            <person name="Tang L."/>
            <person name="Weissenberger G."/>
            <person name="Zhu Y."/>
            <person name="Hemphill L."/>
            <person name="Shang Y."/>
            <person name="Youmans B."/>
            <person name="Ayvaz T."/>
            <person name="Ross M."/>
            <person name="Santibanez J."/>
            <person name="Aqrawi P."/>
            <person name="Gross S."/>
            <person name="Joshi V."/>
            <person name="Fowler G."/>
            <person name="Nazareth L."/>
            <person name="Reid J."/>
            <person name="Worley K."/>
            <person name="Petrosino J."/>
            <person name="Highlander S."/>
            <person name="Gibbs R."/>
        </authorList>
    </citation>
    <scope>NUCLEOTIDE SEQUENCE [LARGE SCALE GENOMIC DNA]</scope>
    <source>
        <strain evidence="1">ATCC 33269</strain>
    </source>
</reference>
<comment type="caution">
    <text evidence="1">The sequence shown here is derived from an EMBL/GenBank/DDBJ whole genome shotgun (WGS) entry which is preliminary data.</text>
</comment>
<protein>
    <submittedName>
        <fullName evidence="1">Uncharacterized protein</fullName>
    </submittedName>
</protein>